<dbReference type="AlphaFoldDB" id="A0A427Y1N9"/>
<dbReference type="OrthoDB" id="10677031at2759"/>
<organism evidence="1 2">
    <name type="scientific">Apiotrichum porosum</name>
    <dbReference type="NCBI Taxonomy" id="105984"/>
    <lineage>
        <taxon>Eukaryota</taxon>
        <taxon>Fungi</taxon>
        <taxon>Dikarya</taxon>
        <taxon>Basidiomycota</taxon>
        <taxon>Agaricomycotina</taxon>
        <taxon>Tremellomycetes</taxon>
        <taxon>Trichosporonales</taxon>
        <taxon>Trichosporonaceae</taxon>
        <taxon>Apiotrichum</taxon>
    </lineage>
</organism>
<accession>A0A427Y1N9</accession>
<sequence length="346" mass="39256">MQSTGSLTVIDHESFPHLMDAIIEHAPLKALLNLRGTASTYRDRVDRQMWYHSVVSDEQTAGVPAQRQPGPVMVSYPSPSAYFLPILEDPSTNLRHLMKPNPAWTRAIRHVHVLDLVAPMSTNQRDPALHVEIKVDTVRFRLSDTNQQRAFMNSQYDSDHPLARKYVFFGTSGNMVAHQPHAYLGGETLRKVVINVDWWWSESYGCTLKVLPSVLEASTQKGPGPRTVVFIVHDLPDTSMFDQSVDRPATVTSLLDILARILNYKTSDHYAIVNLEELLRYHSLDPSEPSWTVEELKNQCRRAFKGRWGASTDGDLEVLMPNMTFMSRQAYQATLEPGEWELETVV</sequence>
<proteinExistence type="predicted"/>
<evidence type="ECO:0000313" key="1">
    <source>
        <dbReference type="EMBL" id="RSH84999.1"/>
    </source>
</evidence>
<dbReference type="GeneID" id="39591119"/>
<dbReference type="EMBL" id="RSCE01000003">
    <property type="protein sequence ID" value="RSH84999.1"/>
    <property type="molecule type" value="Genomic_DNA"/>
</dbReference>
<gene>
    <name evidence="1" type="ORF">EHS24_006576</name>
</gene>
<reference evidence="1 2" key="1">
    <citation type="submission" date="2018-11" db="EMBL/GenBank/DDBJ databases">
        <title>Genome sequence of Apiotrichum porosum DSM 27194.</title>
        <authorList>
            <person name="Aliyu H."/>
            <person name="Gorte O."/>
            <person name="Ochsenreither K."/>
        </authorList>
    </citation>
    <scope>NUCLEOTIDE SEQUENCE [LARGE SCALE GENOMIC DNA]</scope>
    <source>
        <strain evidence="1 2">DSM 27194</strain>
    </source>
</reference>
<comment type="caution">
    <text evidence="1">The sequence shown here is derived from an EMBL/GenBank/DDBJ whole genome shotgun (WGS) entry which is preliminary data.</text>
</comment>
<dbReference type="Proteomes" id="UP000279236">
    <property type="component" value="Unassembled WGS sequence"/>
</dbReference>
<keyword evidence="2" id="KW-1185">Reference proteome</keyword>
<protein>
    <submittedName>
        <fullName evidence="1">Uncharacterized protein</fullName>
    </submittedName>
</protein>
<dbReference type="RefSeq" id="XP_028478447.1">
    <property type="nucleotide sequence ID" value="XM_028621995.1"/>
</dbReference>
<name>A0A427Y1N9_9TREE</name>
<evidence type="ECO:0000313" key="2">
    <source>
        <dbReference type="Proteomes" id="UP000279236"/>
    </source>
</evidence>